<evidence type="ECO:0000313" key="6">
    <source>
        <dbReference type="Proteomes" id="UP000789375"/>
    </source>
</evidence>
<protein>
    <submittedName>
        <fullName evidence="5">11533_t:CDS:1</fullName>
    </submittedName>
</protein>
<dbReference type="Proteomes" id="UP000789375">
    <property type="component" value="Unassembled WGS sequence"/>
</dbReference>
<dbReference type="AlphaFoldDB" id="A0A9N9IM30"/>
<dbReference type="InterPro" id="IPR008937">
    <property type="entry name" value="Ras-like_GEF"/>
</dbReference>
<dbReference type="PANTHER" id="PTHR23113">
    <property type="entry name" value="GUANINE NUCLEOTIDE EXCHANGE FACTOR"/>
    <property type="match status" value="1"/>
</dbReference>
<dbReference type="SUPFAM" id="SSF48366">
    <property type="entry name" value="Ras GEF"/>
    <property type="match status" value="1"/>
</dbReference>
<dbReference type="Gene3D" id="1.20.870.10">
    <property type="entry name" value="Son of sevenless (SoS) protein Chain: S domain 1"/>
    <property type="match status" value="1"/>
</dbReference>
<dbReference type="GO" id="GO:0005085">
    <property type="term" value="F:guanyl-nucleotide exchange factor activity"/>
    <property type="evidence" value="ECO:0007669"/>
    <property type="project" value="UniProtKB-KW"/>
</dbReference>
<dbReference type="Gene3D" id="1.10.840.10">
    <property type="entry name" value="Ras guanine-nucleotide exchange factors catalytic domain"/>
    <property type="match status" value="1"/>
</dbReference>
<proteinExistence type="predicted"/>
<dbReference type="Pfam" id="PF00618">
    <property type="entry name" value="RasGEF_N"/>
    <property type="match status" value="1"/>
</dbReference>
<gene>
    <name evidence="5" type="ORF">FMOSSE_LOCUS16079</name>
</gene>
<feature type="non-terminal residue" evidence="5">
    <location>
        <position position="350"/>
    </location>
</feature>
<dbReference type="PANTHER" id="PTHR23113:SF99">
    <property type="entry name" value="RASGEF DOMAIN-CONTAINING PROTEIN"/>
    <property type="match status" value="1"/>
</dbReference>
<sequence>RRAYWGTDKHPELILREVIPEHENVSATTSPVYPSPPVVESQRLIRGGSIDSLIHELIFETQKGLRDDDEFLHAFLLTYPLFTEPAALFRELRRCGSMQSSLSDNDERKKSNAISRRLITVLTTWCKRYGRDLSRDEVYNEMMETVEVLIKEGIAEGEELKKLMQETRDNLQSVVDDYEDESLVSHKGPPTPFSLDLSNLLVTGLTPALFLKMVPEELAQQLYIYHFLELKKTNPRQDLKIFVPSKPRPDSHTRENPLNANPSAPHFITRLIYHHILISTQQSAYTSRRPLLLTQWIKTGVACKTLCDMTGWMAVASAICSPAIVRLKETWRRVDKQWIKIVVKDWVPIL</sequence>
<dbReference type="InterPro" id="IPR000651">
    <property type="entry name" value="Ras-like_Gua-exchang_fac_N"/>
</dbReference>
<accession>A0A9N9IM30</accession>
<evidence type="ECO:0000259" key="4">
    <source>
        <dbReference type="PROSITE" id="PS50212"/>
    </source>
</evidence>
<dbReference type="EMBL" id="CAJVPP010020169">
    <property type="protein sequence ID" value="CAG8739796.1"/>
    <property type="molecule type" value="Genomic_DNA"/>
</dbReference>
<evidence type="ECO:0000259" key="3">
    <source>
        <dbReference type="PROSITE" id="PS50009"/>
    </source>
</evidence>
<organism evidence="5 6">
    <name type="scientific">Funneliformis mosseae</name>
    <name type="common">Endomycorrhizal fungus</name>
    <name type="synonym">Glomus mosseae</name>
    <dbReference type="NCBI Taxonomy" id="27381"/>
    <lineage>
        <taxon>Eukaryota</taxon>
        <taxon>Fungi</taxon>
        <taxon>Fungi incertae sedis</taxon>
        <taxon>Mucoromycota</taxon>
        <taxon>Glomeromycotina</taxon>
        <taxon>Glomeromycetes</taxon>
        <taxon>Glomerales</taxon>
        <taxon>Glomeraceae</taxon>
        <taxon>Funneliformis</taxon>
    </lineage>
</organism>
<feature type="domain" description="N-terminal Ras-GEF" evidence="4">
    <location>
        <begin position="41"/>
        <end position="172"/>
    </location>
</feature>
<evidence type="ECO:0000313" key="5">
    <source>
        <dbReference type="EMBL" id="CAG8739796.1"/>
    </source>
</evidence>
<evidence type="ECO:0000256" key="1">
    <source>
        <dbReference type="ARBA" id="ARBA00022658"/>
    </source>
</evidence>
<reference evidence="5" key="1">
    <citation type="submission" date="2021-06" db="EMBL/GenBank/DDBJ databases">
        <authorList>
            <person name="Kallberg Y."/>
            <person name="Tangrot J."/>
            <person name="Rosling A."/>
        </authorList>
    </citation>
    <scope>NUCLEOTIDE SEQUENCE</scope>
    <source>
        <strain evidence="5">87-6 pot B 2015</strain>
    </source>
</reference>
<feature type="domain" description="Ras-GEF" evidence="3">
    <location>
        <begin position="214"/>
        <end position="350"/>
    </location>
</feature>
<dbReference type="InterPro" id="IPR036964">
    <property type="entry name" value="RASGEF_cat_dom_sf"/>
</dbReference>
<keyword evidence="1 2" id="KW-0344">Guanine-nucleotide releasing factor</keyword>
<evidence type="ECO:0000256" key="2">
    <source>
        <dbReference type="PROSITE-ProRule" id="PRU00168"/>
    </source>
</evidence>
<dbReference type="InterPro" id="IPR023578">
    <property type="entry name" value="Ras_GEF_dom_sf"/>
</dbReference>
<dbReference type="InterPro" id="IPR001895">
    <property type="entry name" value="RASGEF_cat_dom"/>
</dbReference>
<dbReference type="Pfam" id="PF00617">
    <property type="entry name" value="RasGEF"/>
    <property type="match status" value="1"/>
</dbReference>
<dbReference type="PROSITE" id="PS50212">
    <property type="entry name" value="RASGEF_NTER"/>
    <property type="match status" value="1"/>
</dbReference>
<feature type="non-terminal residue" evidence="5">
    <location>
        <position position="1"/>
    </location>
</feature>
<keyword evidence="6" id="KW-1185">Reference proteome</keyword>
<dbReference type="CDD" id="cd06224">
    <property type="entry name" value="REM"/>
    <property type="match status" value="1"/>
</dbReference>
<dbReference type="SMART" id="SM00229">
    <property type="entry name" value="RasGEFN"/>
    <property type="match status" value="1"/>
</dbReference>
<comment type="caution">
    <text evidence="5">The sequence shown here is derived from an EMBL/GenBank/DDBJ whole genome shotgun (WGS) entry which is preliminary data.</text>
</comment>
<dbReference type="GO" id="GO:0007264">
    <property type="term" value="P:small GTPase-mediated signal transduction"/>
    <property type="evidence" value="ECO:0007669"/>
    <property type="project" value="InterPro"/>
</dbReference>
<dbReference type="PROSITE" id="PS50009">
    <property type="entry name" value="RASGEF_CAT"/>
    <property type="match status" value="1"/>
</dbReference>
<name>A0A9N9IM30_FUNMO</name>